<dbReference type="InterPro" id="IPR036162">
    <property type="entry name" value="Resolvase-like_N_sf"/>
</dbReference>
<dbReference type="EMBL" id="CP040899">
    <property type="protein sequence ID" value="QDB79532.1"/>
    <property type="molecule type" value="Genomic_DNA"/>
</dbReference>
<dbReference type="RefSeq" id="WP_139948559.1">
    <property type="nucleotide sequence ID" value="NZ_CP040899.1"/>
</dbReference>
<evidence type="ECO:0000259" key="2">
    <source>
        <dbReference type="PROSITE" id="PS51736"/>
    </source>
</evidence>
<evidence type="ECO:0000313" key="4">
    <source>
        <dbReference type="EMBL" id="QDB79532.1"/>
    </source>
</evidence>
<evidence type="ECO:0000259" key="3">
    <source>
        <dbReference type="PROSITE" id="PS51737"/>
    </source>
</evidence>
<dbReference type="InterPro" id="IPR050639">
    <property type="entry name" value="SSR_resolvase"/>
</dbReference>
<dbReference type="Proteomes" id="UP000313948">
    <property type="component" value="Chromosome"/>
</dbReference>
<dbReference type="PANTHER" id="PTHR30461">
    <property type="entry name" value="DNA-INVERTASE FROM LAMBDOID PROPHAGE"/>
    <property type="match status" value="1"/>
</dbReference>
<dbReference type="Gene3D" id="3.40.50.1390">
    <property type="entry name" value="Resolvase, N-terminal catalytic domain"/>
    <property type="match status" value="1"/>
</dbReference>
<name>A0ABX5VM32_9MICO</name>
<evidence type="ECO:0000313" key="5">
    <source>
        <dbReference type="Proteomes" id="UP000313948"/>
    </source>
</evidence>
<dbReference type="PROSITE" id="PS51736">
    <property type="entry name" value="RECOMBINASES_3"/>
    <property type="match status" value="1"/>
</dbReference>
<organism evidence="4 5">
    <name type="scientific">Georgenia wutianyii</name>
    <dbReference type="NCBI Taxonomy" id="2585135"/>
    <lineage>
        <taxon>Bacteria</taxon>
        <taxon>Bacillati</taxon>
        <taxon>Actinomycetota</taxon>
        <taxon>Actinomycetes</taxon>
        <taxon>Micrococcales</taxon>
        <taxon>Bogoriellaceae</taxon>
        <taxon>Georgenia</taxon>
    </lineage>
</organism>
<sequence length="521" mass="57348">MTSSTRRRSTPASSPETSAALYLRRSSRKDLGANRSLREQETECRALAARLGLDVVEVYEEQEGTGASMRSRKRRPKWEQALADLDAGDRFRTVIVWALDRADRRGADVLAGLLTRHAATGRRILGVDGTDTSDERQRLATIIRGEIAREEAENIAKRVTRTKRTRRADGRWLGGRPPFGLRVVEGRVEPDPDTAPVARRIADEVLSGRSLWSIAADLNAEEIPSPSGVVKGWRVNSLSQILRAPAFAGLQSVRERKPSGGWPAIADVYLDEETRRPVSVGVGVITPAERSRILAALESRTREDARDVRRGKREVRSLLGDVLRCASCGGRTSVSGSGARKSYRCAALATGRECAAPFTAPRDALESYVGERFLTTLSTLEPSDDLLVEVAARWVARVEPGALADRQEAEDAVAALDADLARARRLAVSGVLTEEEAAEEMSRLRRLRVEAVDRLAALPTPAIDVSPLLDLVQSREAWEGLPVDERRSLLPLAIHEIRVLRASGRGVRFRPDERVEIIWHA</sequence>
<gene>
    <name evidence="4" type="ORF">FE251_09210</name>
</gene>
<dbReference type="PROSITE" id="PS51737">
    <property type="entry name" value="RECOMBINASE_DNA_BIND"/>
    <property type="match status" value="1"/>
</dbReference>
<reference evidence="4 5" key="1">
    <citation type="submission" date="2019-05" db="EMBL/GenBank/DDBJ databases">
        <title>Georgenia *** sp. nov., and Georgenia *** sp. nov., isolated from the intestinal contents of plateau pika (Ochotona curzoniae) in the Qinghai-Tibet plateau of China.</title>
        <authorList>
            <person name="Tian Z."/>
        </authorList>
    </citation>
    <scope>NUCLEOTIDE SEQUENCE [LARGE SCALE GENOMIC DNA]</scope>
    <source>
        <strain evidence="4 5">Z294</strain>
    </source>
</reference>
<keyword evidence="5" id="KW-1185">Reference proteome</keyword>
<feature type="region of interest" description="Disordered" evidence="1">
    <location>
        <begin position="1"/>
        <end position="27"/>
    </location>
</feature>
<dbReference type="SUPFAM" id="SSF53041">
    <property type="entry name" value="Resolvase-like"/>
    <property type="match status" value="1"/>
</dbReference>
<dbReference type="SMART" id="SM00857">
    <property type="entry name" value="Resolvase"/>
    <property type="match status" value="1"/>
</dbReference>
<dbReference type="InterPro" id="IPR006119">
    <property type="entry name" value="Resolv_N"/>
</dbReference>
<accession>A0ABX5VM32</accession>
<dbReference type="Pfam" id="PF00239">
    <property type="entry name" value="Resolvase"/>
    <property type="match status" value="1"/>
</dbReference>
<dbReference type="PANTHER" id="PTHR30461:SF23">
    <property type="entry name" value="DNA RECOMBINASE-RELATED"/>
    <property type="match status" value="1"/>
</dbReference>
<dbReference type="InterPro" id="IPR011109">
    <property type="entry name" value="DNA_bind_recombinase_dom"/>
</dbReference>
<dbReference type="Gene3D" id="3.90.1750.20">
    <property type="entry name" value="Putative Large Serine Recombinase, Chain B, Domain 2"/>
    <property type="match status" value="1"/>
</dbReference>
<evidence type="ECO:0000256" key="1">
    <source>
        <dbReference type="SAM" id="MobiDB-lite"/>
    </source>
</evidence>
<dbReference type="CDD" id="cd00338">
    <property type="entry name" value="Ser_Recombinase"/>
    <property type="match status" value="1"/>
</dbReference>
<proteinExistence type="predicted"/>
<feature type="domain" description="Resolvase/invertase-type recombinase catalytic" evidence="2">
    <location>
        <begin position="18"/>
        <end position="170"/>
    </location>
</feature>
<feature type="domain" description="Recombinase" evidence="3">
    <location>
        <begin position="178"/>
        <end position="303"/>
    </location>
</feature>
<feature type="compositionally biased region" description="Low complexity" evidence="1">
    <location>
        <begin position="10"/>
        <end position="20"/>
    </location>
</feature>
<protein>
    <submittedName>
        <fullName evidence="4">Recombinase family protein</fullName>
    </submittedName>
</protein>
<dbReference type="InterPro" id="IPR038109">
    <property type="entry name" value="DNA_bind_recomb_sf"/>
</dbReference>
<dbReference type="Pfam" id="PF07508">
    <property type="entry name" value="Recombinase"/>
    <property type="match status" value="1"/>
</dbReference>